<feature type="transmembrane region" description="Helical" evidence="10">
    <location>
        <begin position="548"/>
        <end position="572"/>
    </location>
</feature>
<dbReference type="OrthoDB" id="9979195at2759"/>
<evidence type="ECO:0000256" key="9">
    <source>
        <dbReference type="ARBA" id="ARBA00045912"/>
    </source>
</evidence>
<sequence>MMSSSSSTFIRTGVSLVLLQLLSRLLTFSLNQALLRFTSPEALGTASIQLEVLLNTVLFLSRENVRGALSRLQLEFSTFRDSHLSTRYQQIVNCCFVPLPTGFVLSTVLFTIYVLSVGESTSAQAYFRLSLFIYYLSSLCELTSEPAYLYHLLNAQTSDRVKVEGKAVLLKTVTTLSIIIFGSRTGKDWALLGFSIGQLSYGASLAIGLCRNQNKTQNASTKQIAFCPKWSLSQIDSDTKSQTSGSNSNTKLKSHEPLEDSLLGRTNFTLIRALTQQSVLKQFLTEGDKMLIGRICPIAHQGAYALALNYVNNKSSTSGSLVARIVFQPIEETSRLYFSKTLGTTAIATEKEAKEQHAFATLTALVLFQSYIGLVLISFGPWFVKLALLLVLGPNSAYLETSGKGASVVVVDILRAYCGLLPLLALNGVLEAFVQSVANEKELGKMSKMMVVWCAVFGGSVWLMSLLDIGSEVGMVLCTCINMACRIGYCWKFVLSYQFSRKVEALSVAEVLPNQVVSLVFLISAWLVRRSEIGSSGFRVKMEPEGRWQMVWAAVGAHLIIGVVSFVTCAGVA</sequence>
<evidence type="ECO:0000256" key="3">
    <source>
        <dbReference type="ARBA" id="ARBA00010288"/>
    </source>
</evidence>
<reference evidence="13" key="1">
    <citation type="journal article" date="2011" name="Proc. Natl. Acad. Sci. U.S.A.">
        <title>Obligate biotrophy features unraveled by the genomic analysis of rust fungi.</title>
        <authorList>
            <person name="Duplessis S."/>
            <person name="Cuomo C.A."/>
            <person name="Lin Y.-C."/>
            <person name="Aerts A."/>
            <person name="Tisserant E."/>
            <person name="Veneault-Fourrey C."/>
            <person name="Joly D.L."/>
            <person name="Hacquard S."/>
            <person name="Amselem J."/>
            <person name="Cantarel B.L."/>
            <person name="Chiu R."/>
            <person name="Coutinho P.M."/>
            <person name="Feau N."/>
            <person name="Field M."/>
            <person name="Frey P."/>
            <person name="Gelhaye E."/>
            <person name="Goldberg J."/>
            <person name="Grabherr M.G."/>
            <person name="Kodira C.D."/>
            <person name="Kohler A."/>
            <person name="Kuees U."/>
            <person name="Lindquist E.A."/>
            <person name="Lucas S.M."/>
            <person name="Mago R."/>
            <person name="Mauceli E."/>
            <person name="Morin E."/>
            <person name="Murat C."/>
            <person name="Pangilinan J.L."/>
            <person name="Park R."/>
            <person name="Pearson M."/>
            <person name="Quesneville H."/>
            <person name="Rouhier N."/>
            <person name="Sakthikumar S."/>
            <person name="Salamov A.A."/>
            <person name="Schmutz J."/>
            <person name="Selles B."/>
            <person name="Shapiro H."/>
            <person name="Tanguay P."/>
            <person name="Tuskan G.A."/>
            <person name="Henrissat B."/>
            <person name="Van de Peer Y."/>
            <person name="Rouze P."/>
            <person name="Ellis J.G."/>
            <person name="Dodds P.N."/>
            <person name="Schein J.E."/>
            <person name="Zhong S."/>
            <person name="Hamelin R.C."/>
            <person name="Grigoriev I.V."/>
            <person name="Szabo L.J."/>
            <person name="Martin F."/>
        </authorList>
    </citation>
    <scope>NUCLEOTIDE SEQUENCE [LARGE SCALE GENOMIC DNA]</scope>
    <source>
        <strain evidence="13">98AG31 / pathotype 3-4-7</strain>
    </source>
</reference>
<dbReference type="GO" id="GO:0006488">
    <property type="term" value="P:dolichol-linked oligosaccharide biosynthetic process"/>
    <property type="evidence" value="ECO:0007669"/>
    <property type="project" value="InterPro"/>
</dbReference>
<feature type="transmembrane region" description="Helical" evidence="10">
    <location>
        <begin position="506"/>
        <end position="528"/>
    </location>
</feature>
<accession>F4R5J3</accession>
<dbReference type="FunCoup" id="F4R5J3">
    <property type="interactions" value="331"/>
</dbReference>
<organism evidence="13">
    <name type="scientific">Melampsora larici-populina (strain 98AG31 / pathotype 3-4-7)</name>
    <name type="common">Poplar leaf rust fungus</name>
    <dbReference type="NCBI Taxonomy" id="747676"/>
    <lineage>
        <taxon>Eukaryota</taxon>
        <taxon>Fungi</taxon>
        <taxon>Dikarya</taxon>
        <taxon>Basidiomycota</taxon>
        <taxon>Pucciniomycotina</taxon>
        <taxon>Pucciniomycetes</taxon>
        <taxon>Pucciniales</taxon>
        <taxon>Melampsoraceae</taxon>
        <taxon>Melampsora</taxon>
    </lineage>
</organism>
<dbReference type="STRING" id="747676.F4R5J3"/>
<evidence type="ECO:0000256" key="7">
    <source>
        <dbReference type="ARBA" id="ARBA00023136"/>
    </source>
</evidence>
<dbReference type="Pfam" id="PF04506">
    <property type="entry name" value="Rft-1"/>
    <property type="match status" value="1"/>
</dbReference>
<feature type="transmembrane region" description="Helical" evidence="10">
    <location>
        <begin position="189"/>
        <end position="210"/>
    </location>
</feature>
<evidence type="ECO:0000256" key="1">
    <source>
        <dbReference type="ARBA" id="ARBA00004477"/>
    </source>
</evidence>
<evidence type="ECO:0000256" key="8">
    <source>
        <dbReference type="ARBA" id="ARBA00044793"/>
    </source>
</evidence>
<gene>
    <name evidence="12" type="ORF">MELLADRAFT_89263</name>
</gene>
<comment type="similarity">
    <text evidence="3 10">Belongs to the RFT1 family.</text>
</comment>
<feature type="transmembrane region" description="Helical" evidence="10">
    <location>
        <begin position="371"/>
        <end position="393"/>
    </location>
</feature>
<proteinExistence type="inferred from homology"/>
<keyword evidence="13" id="KW-1185">Reference proteome</keyword>
<keyword evidence="6 10" id="KW-1133">Transmembrane helix</keyword>
<dbReference type="InParanoid" id="F4R5J3"/>
<name>F4R5J3_MELLP</name>
<evidence type="ECO:0000256" key="4">
    <source>
        <dbReference type="ARBA" id="ARBA00022692"/>
    </source>
</evidence>
<feature type="transmembrane region" description="Helical" evidence="10">
    <location>
        <begin position="132"/>
        <end position="153"/>
    </location>
</feature>
<feature type="compositionally biased region" description="Polar residues" evidence="11">
    <location>
        <begin position="236"/>
        <end position="251"/>
    </location>
</feature>
<evidence type="ECO:0000256" key="5">
    <source>
        <dbReference type="ARBA" id="ARBA00022824"/>
    </source>
</evidence>
<comment type="function">
    <text evidence="9 10">Intramembrane glycolipid transporter that operates in the biosynthetic pathway of dolichol-linked oligosaccharides, the glycan precursors employed in protein asparagine (N)-glycosylation. The sequential addition of sugars to dolichol pyrophosphate produces dolichol-linked oligosaccharides containing fourteen sugars, including two GlcNAcs, nine mannoses and three glucoses. Once assembled, the oligosaccharide is transferred from the lipid to nascent proteins by oligosaccharyltransferases. The assembly of dolichol-linked oligosaccharides begins on the cytosolic side of the endoplasmic reticulum membrane and finishes in its lumen. RFT1 could mediate the translocation of the cytosolically oriented intermediate DolPP-GlcNAc2Man5, produced by ALG11, into the ER lumen where dolichol-linked oligosaccharides assembly continues. However, the intramembrane lipid transporter activity could not be confirmed in vitro.</text>
</comment>
<dbReference type="HOGENOM" id="CLU_023360_3_1_1"/>
<evidence type="ECO:0000313" key="13">
    <source>
        <dbReference type="Proteomes" id="UP000001072"/>
    </source>
</evidence>
<dbReference type="InterPro" id="IPR007594">
    <property type="entry name" value="RFT1"/>
</dbReference>
<dbReference type="KEGG" id="mlr:MELLADRAFT_89263"/>
<evidence type="ECO:0000256" key="10">
    <source>
        <dbReference type="RuleBase" id="RU365067"/>
    </source>
</evidence>
<feature type="transmembrane region" description="Helical" evidence="10">
    <location>
        <begin position="450"/>
        <end position="467"/>
    </location>
</feature>
<dbReference type="AlphaFoldDB" id="F4R5J3"/>
<dbReference type="Proteomes" id="UP000001072">
    <property type="component" value="Unassembled WGS sequence"/>
</dbReference>
<dbReference type="GO" id="GO:0005789">
    <property type="term" value="C:endoplasmic reticulum membrane"/>
    <property type="evidence" value="ECO:0007669"/>
    <property type="project" value="UniProtKB-SubCell"/>
</dbReference>
<dbReference type="PANTHER" id="PTHR13117:SF5">
    <property type="entry name" value="PROTEIN RFT1 HOMOLOG"/>
    <property type="match status" value="1"/>
</dbReference>
<dbReference type="EMBL" id="GL883091">
    <property type="protein sequence ID" value="EGG12253.1"/>
    <property type="molecule type" value="Genomic_DNA"/>
</dbReference>
<feature type="transmembrane region" description="Helical" evidence="10">
    <location>
        <begin position="413"/>
        <end position="438"/>
    </location>
</feature>
<evidence type="ECO:0000256" key="6">
    <source>
        <dbReference type="ARBA" id="ARBA00022989"/>
    </source>
</evidence>
<evidence type="ECO:0000256" key="11">
    <source>
        <dbReference type="SAM" id="MobiDB-lite"/>
    </source>
</evidence>
<feature type="transmembrane region" description="Helical" evidence="10">
    <location>
        <begin position="165"/>
        <end position="183"/>
    </location>
</feature>
<keyword evidence="10" id="KW-0813">Transport</keyword>
<comment type="pathway">
    <text evidence="2">Protein modification; protein glycosylation.</text>
</comment>
<dbReference type="PANTHER" id="PTHR13117">
    <property type="entry name" value="ENDOPLASMIC RETICULUM MULTISPAN TRANSMEMBRANE PROTEIN-RELATED"/>
    <property type="match status" value="1"/>
</dbReference>
<dbReference type="GO" id="GO:0034203">
    <property type="term" value="P:glycolipid translocation"/>
    <property type="evidence" value="ECO:0007669"/>
    <property type="project" value="TreeGrafter"/>
</dbReference>
<feature type="transmembrane region" description="Helical" evidence="10">
    <location>
        <begin position="91"/>
        <end position="112"/>
    </location>
</feature>
<comment type="subcellular location">
    <subcellularLocation>
        <location evidence="1 10">Endoplasmic reticulum membrane</location>
        <topology evidence="1 10">Multi-pass membrane protein</topology>
    </subcellularLocation>
</comment>
<dbReference type="VEuPathDB" id="FungiDB:MELLADRAFT_89263"/>
<keyword evidence="4 10" id="KW-0812">Transmembrane</keyword>
<evidence type="ECO:0000313" key="12">
    <source>
        <dbReference type="EMBL" id="EGG12253.1"/>
    </source>
</evidence>
<keyword evidence="7 10" id="KW-0472">Membrane</keyword>
<protein>
    <recommendedName>
        <fullName evidence="8 10">Man(5)GlcNAc(2)-PP-dolichol translocation protein RFT1</fullName>
    </recommendedName>
</protein>
<feature type="region of interest" description="Disordered" evidence="11">
    <location>
        <begin position="236"/>
        <end position="256"/>
    </location>
</feature>
<evidence type="ECO:0000256" key="2">
    <source>
        <dbReference type="ARBA" id="ARBA00004922"/>
    </source>
</evidence>
<feature type="transmembrane region" description="Helical" evidence="10">
    <location>
        <begin position="473"/>
        <end position="494"/>
    </location>
</feature>
<keyword evidence="5 10" id="KW-0256">Endoplasmic reticulum</keyword>
<dbReference type="eggNOG" id="KOG2864">
    <property type="taxonomic scope" value="Eukaryota"/>
</dbReference>
<dbReference type="GeneID" id="18935130"/>
<dbReference type="RefSeq" id="XP_007404628.1">
    <property type="nucleotide sequence ID" value="XM_007404566.1"/>
</dbReference>